<dbReference type="Pfam" id="PF00905">
    <property type="entry name" value="Transpeptidase"/>
    <property type="match status" value="1"/>
</dbReference>
<organism evidence="22 23">
    <name type="scientific">Lactobacillus selangorensis</name>
    <dbReference type="NCBI Taxonomy" id="81857"/>
    <lineage>
        <taxon>Bacteria</taxon>
        <taxon>Bacillati</taxon>
        <taxon>Bacillota</taxon>
        <taxon>Bacilli</taxon>
        <taxon>Lactobacillales</taxon>
        <taxon>Lactobacillaceae</taxon>
        <taxon>Lactobacillus</taxon>
    </lineage>
</organism>
<dbReference type="PANTHER" id="PTHR32282">
    <property type="entry name" value="BINDING PROTEIN TRANSPEPTIDASE, PUTATIVE-RELATED"/>
    <property type="match status" value="1"/>
</dbReference>
<dbReference type="InterPro" id="IPR001460">
    <property type="entry name" value="PCN-bd_Tpept"/>
</dbReference>
<evidence type="ECO:0000256" key="6">
    <source>
        <dbReference type="ARBA" id="ARBA00022676"/>
    </source>
</evidence>
<evidence type="ECO:0000313" key="24">
    <source>
        <dbReference type="Proteomes" id="UP000051751"/>
    </source>
</evidence>
<keyword evidence="23" id="KW-1185">Reference proteome</keyword>
<comment type="catalytic activity">
    <reaction evidence="16">
        <text>Preferential cleavage: (Ac)2-L-Lys-D-Ala-|-D-Ala. Also transpeptidation of peptidyl-alanyl moieties that are N-acyl substituents of D-alanine.</text>
        <dbReference type="EC" id="3.4.16.4"/>
    </reaction>
</comment>
<dbReference type="Gene3D" id="6.20.370.110">
    <property type="match status" value="1"/>
</dbReference>
<dbReference type="GO" id="GO:0009002">
    <property type="term" value="F:serine-type D-Ala-D-Ala carboxypeptidase activity"/>
    <property type="evidence" value="ECO:0007669"/>
    <property type="project" value="UniProtKB-EC"/>
</dbReference>
<keyword evidence="13 18" id="KW-0472">Membrane</keyword>
<evidence type="ECO:0000256" key="4">
    <source>
        <dbReference type="ARBA" id="ARBA00022645"/>
    </source>
</evidence>
<keyword evidence="7" id="KW-0808">Transferase</keyword>
<keyword evidence="14" id="KW-0511">Multifunctional enzyme</keyword>
<evidence type="ECO:0000313" key="22">
    <source>
        <dbReference type="EMBL" id="KRN33712.1"/>
    </source>
</evidence>
<evidence type="ECO:0000256" key="14">
    <source>
        <dbReference type="ARBA" id="ARBA00023268"/>
    </source>
</evidence>
<dbReference type="GO" id="GO:0008360">
    <property type="term" value="P:regulation of cell shape"/>
    <property type="evidence" value="ECO:0007669"/>
    <property type="project" value="UniProtKB-KW"/>
</dbReference>
<evidence type="ECO:0000256" key="2">
    <source>
        <dbReference type="ARBA" id="ARBA00007739"/>
    </source>
</evidence>
<evidence type="ECO:0000256" key="11">
    <source>
        <dbReference type="ARBA" id="ARBA00022984"/>
    </source>
</evidence>
<keyword evidence="4" id="KW-0121">Carboxypeptidase</keyword>
<evidence type="ECO:0000313" key="23">
    <source>
        <dbReference type="Proteomes" id="UP000051645"/>
    </source>
</evidence>
<keyword evidence="3" id="KW-1003">Cell membrane</keyword>
<keyword evidence="15" id="KW-0961">Cell wall biogenesis/degradation</keyword>
<gene>
    <name evidence="21" type="ORF">IV38_GL000647</name>
    <name evidence="22" type="ORF">IV40_GL000020</name>
</gene>
<evidence type="ECO:0000256" key="17">
    <source>
        <dbReference type="ARBA" id="ARBA00049902"/>
    </source>
</evidence>
<dbReference type="AlphaFoldDB" id="A0A0R2FZQ5"/>
<dbReference type="InterPro" id="IPR050396">
    <property type="entry name" value="Glycosyltr_51/Transpeptidase"/>
</dbReference>
<evidence type="ECO:0000256" key="13">
    <source>
        <dbReference type="ARBA" id="ARBA00023136"/>
    </source>
</evidence>
<evidence type="ECO:0000256" key="16">
    <source>
        <dbReference type="ARBA" id="ARBA00034000"/>
    </source>
</evidence>
<dbReference type="Gene3D" id="3.40.710.10">
    <property type="entry name" value="DD-peptidase/beta-lactamase superfamily"/>
    <property type="match status" value="1"/>
</dbReference>
<dbReference type="InterPro" id="IPR036950">
    <property type="entry name" value="PBP_transglycosylase"/>
</dbReference>
<dbReference type="GO" id="GO:0071555">
    <property type="term" value="P:cell wall organization"/>
    <property type="evidence" value="ECO:0007669"/>
    <property type="project" value="UniProtKB-KW"/>
</dbReference>
<dbReference type="OrthoDB" id="9766909at2"/>
<keyword evidence="11" id="KW-0573">Peptidoglycan synthesis</keyword>
<protein>
    <submittedName>
        <fullName evidence="22">Penicillin-binding, 1A family protein</fullName>
    </submittedName>
</protein>
<dbReference type="STRING" id="81857.IV38_GL000647"/>
<dbReference type="Gene3D" id="1.10.3810.10">
    <property type="entry name" value="Biosynthetic peptidoglycan transglycosylase-like"/>
    <property type="match status" value="1"/>
</dbReference>
<dbReference type="InterPro" id="IPR023346">
    <property type="entry name" value="Lysozyme-like_dom_sf"/>
</dbReference>
<dbReference type="SUPFAM" id="SSF53955">
    <property type="entry name" value="Lysozyme-like"/>
    <property type="match status" value="1"/>
</dbReference>
<evidence type="ECO:0000256" key="9">
    <source>
        <dbReference type="ARBA" id="ARBA00022801"/>
    </source>
</evidence>
<keyword evidence="5" id="KW-0645">Protease</keyword>
<comment type="similarity">
    <text evidence="2">In the N-terminal section; belongs to the glycosyltransferase 51 family.</text>
</comment>
<dbReference type="EMBL" id="JQAZ01000001">
    <property type="protein sequence ID" value="KRN33712.1"/>
    <property type="molecule type" value="Genomic_DNA"/>
</dbReference>
<keyword evidence="12 18" id="KW-1133">Transmembrane helix</keyword>
<dbReference type="Proteomes" id="UP000051751">
    <property type="component" value="Unassembled WGS sequence"/>
</dbReference>
<dbReference type="Proteomes" id="UP000051645">
    <property type="component" value="Unassembled WGS sequence"/>
</dbReference>
<keyword evidence="6" id="KW-0328">Glycosyltransferase</keyword>
<evidence type="ECO:0000256" key="3">
    <source>
        <dbReference type="ARBA" id="ARBA00022475"/>
    </source>
</evidence>
<dbReference type="NCBIfam" id="TIGR02074">
    <property type="entry name" value="PBP_1a_fam"/>
    <property type="match status" value="1"/>
</dbReference>
<reference evidence="23 24" key="1">
    <citation type="journal article" date="2015" name="Genome Announc.">
        <title>Expanding the biotechnology potential of lactobacilli through comparative genomics of 213 strains and associated genera.</title>
        <authorList>
            <person name="Sun Z."/>
            <person name="Harris H.M."/>
            <person name="McCann A."/>
            <person name="Guo C."/>
            <person name="Argimon S."/>
            <person name="Zhang W."/>
            <person name="Yang X."/>
            <person name="Jeffery I.B."/>
            <person name="Cooney J.C."/>
            <person name="Kagawa T.F."/>
            <person name="Liu W."/>
            <person name="Song Y."/>
            <person name="Salvetti E."/>
            <person name="Wrobel A."/>
            <person name="Rasinkangas P."/>
            <person name="Parkhill J."/>
            <person name="Rea M.C."/>
            <person name="O'Sullivan O."/>
            <person name="Ritari J."/>
            <person name="Douillard F.P."/>
            <person name="Paul Ross R."/>
            <person name="Yang R."/>
            <person name="Briner A.E."/>
            <person name="Felis G.E."/>
            <person name="de Vos W.M."/>
            <person name="Barrangou R."/>
            <person name="Klaenhammer T.R."/>
            <person name="Caufield P.W."/>
            <person name="Cui Y."/>
            <person name="Zhang H."/>
            <person name="O'Toole P.W."/>
        </authorList>
    </citation>
    <scope>NUCLEOTIDE SEQUENCE [LARGE SCALE GENOMIC DNA]</scope>
    <source>
        <strain evidence="21 24">ATCC BAA-66</strain>
        <strain evidence="22 23">DSM 13344</strain>
    </source>
</reference>
<evidence type="ECO:0000256" key="1">
    <source>
        <dbReference type="ARBA" id="ARBA00007090"/>
    </source>
</evidence>
<dbReference type="InterPro" id="IPR001264">
    <property type="entry name" value="Glyco_trans_51"/>
</dbReference>
<evidence type="ECO:0000256" key="15">
    <source>
        <dbReference type="ARBA" id="ARBA00023316"/>
    </source>
</evidence>
<dbReference type="GO" id="GO:0009252">
    <property type="term" value="P:peptidoglycan biosynthetic process"/>
    <property type="evidence" value="ECO:0007669"/>
    <property type="project" value="UniProtKB-KW"/>
</dbReference>
<dbReference type="GO" id="GO:0008955">
    <property type="term" value="F:peptidoglycan glycosyltransferase activity"/>
    <property type="evidence" value="ECO:0007669"/>
    <property type="project" value="UniProtKB-EC"/>
</dbReference>
<comment type="catalytic activity">
    <reaction evidence="17">
        <text>[GlcNAc-(1-&gt;4)-Mur2Ac(oyl-L-Ala-gamma-D-Glu-L-Lys-D-Ala-D-Ala)](n)-di-trans,octa-cis-undecaprenyl diphosphate + beta-D-GlcNAc-(1-&gt;4)-Mur2Ac(oyl-L-Ala-gamma-D-Glu-L-Lys-D-Ala-D-Ala)-di-trans,octa-cis-undecaprenyl diphosphate = [GlcNAc-(1-&gt;4)-Mur2Ac(oyl-L-Ala-gamma-D-Glu-L-Lys-D-Ala-D-Ala)](n+1)-di-trans,octa-cis-undecaprenyl diphosphate + di-trans,octa-cis-undecaprenyl diphosphate + H(+)</text>
        <dbReference type="Rhea" id="RHEA:23708"/>
        <dbReference type="Rhea" id="RHEA-COMP:9602"/>
        <dbReference type="Rhea" id="RHEA-COMP:9603"/>
        <dbReference type="ChEBI" id="CHEBI:15378"/>
        <dbReference type="ChEBI" id="CHEBI:58405"/>
        <dbReference type="ChEBI" id="CHEBI:60033"/>
        <dbReference type="ChEBI" id="CHEBI:78435"/>
        <dbReference type="EC" id="2.4.99.28"/>
    </reaction>
</comment>
<evidence type="ECO:0000256" key="5">
    <source>
        <dbReference type="ARBA" id="ARBA00022670"/>
    </source>
</evidence>
<evidence type="ECO:0000256" key="7">
    <source>
        <dbReference type="ARBA" id="ARBA00022679"/>
    </source>
</evidence>
<evidence type="ECO:0000313" key="21">
    <source>
        <dbReference type="EMBL" id="KRN29759.1"/>
    </source>
</evidence>
<dbReference type="GO" id="GO:0030288">
    <property type="term" value="C:outer membrane-bounded periplasmic space"/>
    <property type="evidence" value="ECO:0007669"/>
    <property type="project" value="TreeGrafter"/>
</dbReference>
<dbReference type="SUPFAM" id="SSF56601">
    <property type="entry name" value="beta-lactamase/transpeptidase-like"/>
    <property type="match status" value="1"/>
</dbReference>
<keyword evidence="9" id="KW-0378">Hydrolase</keyword>
<dbReference type="PANTHER" id="PTHR32282:SF32">
    <property type="entry name" value="PENICILLIN-BINDING PROTEIN 2A"/>
    <property type="match status" value="1"/>
</dbReference>
<proteinExistence type="inferred from homology"/>
<dbReference type="PATRIC" id="fig|81857.3.peg.654"/>
<feature type="domain" description="Glycosyl transferase family 51" evidence="20">
    <location>
        <begin position="93"/>
        <end position="264"/>
    </location>
</feature>
<dbReference type="GO" id="GO:0008658">
    <property type="term" value="F:penicillin binding"/>
    <property type="evidence" value="ECO:0007669"/>
    <property type="project" value="InterPro"/>
</dbReference>
<keyword evidence="10" id="KW-0133">Cell shape</keyword>
<feature type="domain" description="Penicillin-binding protein transpeptidase" evidence="19">
    <location>
        <begin position="363"/>
        <end position="613"/>
    </location>
</feature>
<dbReference type="EMBL" id="JQAT01000001">
    <property type="protein sequence ID" value="KRN29759.1"/>
    <property type="molecule type" value="Genomic_DNA"/>
</dbReference>
<dbReference type="GO" id="GO:0006508">
    <property type="term" value="P:proteolysis"/>
    <property type="evidence" value="ECO:0007669"/>
    <property type="project" value="UniProtKB-KW"/>
</dbReference>
<comment type="caution">
    <text evidence="22">The sequence shown here is derived from an EMBL/GenBank/DDBJ whole genome shotgun (WGS) entry which is preliminary data.</text>
</comment>
<name>A0A0R2FZQ5_9LACO</name>
<evidence type="ECO:0000259" key="20">
    <source>
        <dbReference type="Pfam" id="PF00912"/>
    </source>
</evidence>
<dbReference type="FunFam" id="1.10.3810.10:FF:000001">
    <property type="entry name" value="Penicillin-binding protein 1A"/>
    <property type="match status" value="1"/>
</dbReference>
<evidence type="ECO:0000256" key="18">
    <source>
        <dbReference type="SAM" id="Phobius"/>
    </source>
</evidence>
<comment type="similarity">
    <text evidence="1">In the C-terminal section; belongs to the transpeptidase family.</text>
</comment>
<evidence type="ECO:0000256" key="8">
    <source>
        <dbReference type="ARBA" id="ARBA00022692"/>
    </source>
</evidence>
<evidence type="ECO:0000259" key="19">
    <source>
        <dbReference type="Pfam" id="PF00905"/>
    </source>
</evidence>
<evidence type="ECO:0000256" key="10">
    <source>
        <dbReference type="ARBA" id="ARBA00022960"/>
    </source>
</evidence>
<dbReference type="InterPro" id="IPR012338">
    <property type="entry name" value="Beta-lactam/transpept-like"/>
</dbReference>
<dbReference type="Pfam" id="PF00912">
    <property type="entry name" value="Transgly"/>
    <property type="match status" value="1"/>
</dbReference>
<sequence length="706" mass="78274">MRNQEETWWTKTKRVLNRIWQFIHPYLARMWHAIRVFWHRFQLTRWLLLLFLSLFLVASIYFTYKAKTANVGDLKATLQTKTIVYDSKDQKAGELYSQKGTYVSLDKISPEIQNAVISTEDRSFYTNPGFSIKGILRAAVGYVIHHGEIVGGGSTITQQLAKNALLTQKQTLFRKVEELFLAIEITHTYSKKDILTMYLNNAYFGNGVWGVQDASRRYFGQNASQLDASKGAAMAAMLRSPSYYNPVDHLDNATSRRNLILGLMVDNKKLTQSQANAAKREQLVVKNTYTQGDGYKYPYYFDAVINEAISRYGLTEEEIMNKGYKIYTSLNQTYQTEMQTAFDDDSAFPTNASDGTKVQSSSIAFDPSTGGVVAVVGGRGTHVFRGFNRATQMKRSPGSTIKPLAVYTPALENGFHYDSNLTDKKISYGSTHYTPTNPTGEYLGQVPMYEALAQSLNAPAVWTLNKIGLSKGVKSVEKFGINVPKKNQHLGLALGDINVSPYQMAHAYTAFANNGKMADDHFITKIVDATGATIVDNTKVKNKTVLSKSNATEMTSMMMDVFKGNGTGASAKPDGYTVAGKTGSTQVPNSYGYGTKDQWLVGYTPDIVVATWIGFDQTDQSHFLQGTSESGVAKIWKLEMEDILPSTPNTKFTTNDAQSIAEAKSETKNKTTSSAENWVGNLKDSINEGVSKASQWFSQLKGAFGN</sequence>
<accession>A0A0R2FZQ5</accession>
<feature type="transmembrane region" description="Helical" evidence="18">
    <location>
        <begin position="46"/>
        <end position="64"/>
    </location>
</feature>
<evidence type="ECO:0000256" key="12">
    <source>
        <dbReference type="ARBA" id="ARBA00022989"/>
    </source>
</evidence>
<keyword evidence="8 18" id="KW-0812">Transmembrane</keyword>